<dbReference type="SUPFAM" id="SSF52743">
    <property type="entry name" value="Subtilisin-like"/>
    <property type="match status" value="1"/>
</dbReference>
<feature type="region of interest" description="Disordered" evidence="6">
    <location>
        <begin position="320"/>
        <end position="347"/>
    </location>
</feature>
<keyword evidence="4 5" id="KW-0720">Serine protease</keyword>
<feature type="region of interest" description="Disordered" evidence="6">
    <location>
        <begin position="384"/>
        <end position="433"/>
    </location>
</feature>
<feature type="chain" id="PRO_5046608637" description="Peptidase S8/S53 domain-containing protein" evidence="8">
    <location>
        <begin position="30"/>
        <end position="433"/>
    </location>
</feature>
<dbReference type="Proteomes" id="UP001501358">
    <property type="component" value="Unassembled WGS sequence"/>
</dbReference>
<dbReference type="Gene3D" id="3.40.50.200">
    <property type="entry name" value="Peptidase S8/S53 domain"/>
    <property type="match status" value="1"/>
</dbReference>
<proteinExistence type="inferred from homology"/>
<comment type="similarity">
    <text evidence="1 5">Belongs to the peptidase S8 family.</text>
</comment>
<evidence type="ECO:0000256" key="2">
    <source>
        <dbReference type="ARBA" id="ARBA00022670"/>
    </source>
</evidence>
<gene>
    <name evidence="10" type="ORF">GCM10010406_55550</name>
</gene>
<reference evidence="10 11" key="1">
    <citation type="journal article" date="2019" name="Int. J. Syst. Evol. Microbiol.">
        <title>The Global Catalogue of Microorganisms (GCM) 10K type strain sequencing project: providing services to taxonomists for standard genome sequencing and annotation.</title>
        <authorList>
            <consortium name="The Broad Institute Genomics Platform"/>
            <consortium name="The Broad Institute Genome Sequencing Center for Infectious Disease"/>
            <person name="Wu L."/>
            <person name="Ma J."/>
        </authorList>
    </citation>
    <scope>NUCLEOTIDE SEQUENCE [LARGE SCALE GENOMIC DNA]</scope>
    <source>
        <strain evidence="10 11">JCM 6307</strain>
    </source>
</reference>
<evidence type="ECO:0000256" key="7">
    <source>
        <dbReference type="SAM" id="Phobius"/>
    </source>
</evidence>
<evidence type="ECO:0000259" key="9">
    <source>
        <dbReference type="Pfam" id="PF00082"/>
    </source>
</evidence>
<organism evidence="10 11">
    <name type="scientific">Streptomyces thermolineatus</name>
    <dbReference type="NCBI Taxonomy" id="44033"/>
    <lineage>
        <taxon>Bacteria</taxon>
        <taxon>Bacillati</taxon>
        <taxon>Actinomycetota</taxon>
        <taxon>Actinomycetes</taxon>
        <taxon>Kitasatosporales</taxon>
        <taxon>Streptomycetaceae</taxon>
        <taxon>Streptomyces</taxon>
    </lineage>
</organism>
<dbReference type="InterPro" id="IPR036852">
    <property type="entry name" value="Peptidase_S8/S53_dom_sf"/>
</dbReference>
<keyword evidence="7" id="KW-0472">Membrane</keyword>
<keyword evidence="11" id="KW-1185">Reference proteome</keyword>
<dbReference type="InterPro" id="IPR015500">
    <property type="entry name" value="Peptidase_S8_subtilisin-rel"/>
</dbReference>
<sequence>MLFASALRSTGSVVLAGSLIFFAASPVEADQTRRDQWALNEMEVDKVWGISQGEGVTVAVIDDGFDTQHQDLRDNLLAGKDFVDGGSVDPAEGDLHGTDMASIIAAHGHGPGGQDGIKGLAPKSKILPIRQDLSSGWARSIRYAVDHGASVINISAGSSGWDEKDAEAVSYALEKDVLVVTASGNEGRAEMIGYPGGYPGVLTVGATERSGEIWHKSNYGPEVLLVAPGVDTITPKAGSSGSSYHISNGTSNSAAYVSAAAALIRSEYPDLTAGQVVTRLTKTAGLPDSMEGSSLPDEKYGYGYIRPLAALTEDIPAGSKYGPLEVPESLDSSSPEAEAGSGSGTDSSNTLKRILVFVVAPVFLLLVVGATVFAIVRSSRRKKNAAPAGNGWHGELQGQQPPYGQPMPPRGAGGFPPQQQGPNQNQPSGPWGP</sequence>
<evidence type="ECO:0000256" key="4">
    <source>
        <dbReference type="ARBA" id="ARBA00022825"/>
    </source>
</evidence>
<evidence type="ECO:0000256" key="3">
    <source>
        <dbReference type="ARBA" id="ARBA00022801"/>
    </source>
</evidence>
<feature type="active site" description="Charge relay system" evidence="5">
    <location>
        <position position="96"/>
    </location>
</feature>
<dbReference type="EMBL" id="BAAATA010000067">
    <property type="protein sequence ID" value="GAA2512431.1"/>
    <property type="molecule type" value="Genomic_DNA"/>
</dbReference>
<evidence type="ECO:0000256" key="8">
    <source>
        <dbReference type="SAM" id="SignalP"/>
    </source>
</evidence>
<feature type="transmembrane region" description="Helical" evidence="7">
    <location>
        <begin position="354"/>
        <end position="376"/>
    </location>
</feature>
<keyword evidence="2 5" id="KW-0645">Protease</keyword>
<evidence type="ECO:0000313" key="11">
    <source>
        <dbReference type="Proteomes" id="UP001501358"/>
    </source>
</evidence>
<evidence type="ECO:0000256" key="6">
    <source>
        <dbReference type="SAM" id="MobiDB-lite"/>
    </source>
</evidence>
<dbReference type="PANTHER" id="PTHR43399">
    <property type="entry name" value="SUBTILISIN-RELATED"/>
    <property type="match status" value="1"/>
</dbReference>
<feature type="active site" description="Charge relay system" evidence="5">
    <location>
        <position position="62"/>
    </location>
</feature>
<feature type="compositionally biased region" description="Low complexity" evidence="6">
    <location>
        <begin position="415"/>
        <end position="433"/>
    </location>
</feature>
<evidence type="ECO:0000256" key="1">
    <source>
        <dbReference type="ARBA" id="ARBA00011073"/>
    </source>
</evidence>
<accession>A0ABN3N1E4</accession>
<feature type="active site" description="Charge relay system" evidence="5">
    <location>
        <position position="251"/>
    </location>
</feature>
<dbReference type="Pfam" id="PF00082">
    <property type="entry name" value="Peptidase_S8"/>
    <property type="match status" value="1"/>
</dbReference>
<feature type="signal peptide" evidence="8">
    <location>
        <begin position="1"/>
        <end position="29"/>
    </location>
</feature>
<dbReference type="PRINTS" id="PR00723">
    <property type="entry name" value="SUBTILISIN"/>
</dbReference>
<keyword evidence="7" id="KW-1133">Transmembrane helix</keyword>
<dbReference type="PROSITE" id="PS00136">
    <property type="entry name" value="SUBTILASE_ASP"/>
    <property type="match status" value="1"/>
</dbReference>
<evidence type="ECO:0000256" key="5">
    <source>
        <dbReference type="PROSITE-ProRule" id="PRU01240"/>
    </source>
</evidence>
<dbReference type="PANTHER" id="PTHR43399:SF4">
    <property type="entry name" value="CELL WALL-ASSOCIATED PROTEASE"/>
    <property type="match status" value="1"/>
</dbReference>
<dbReference type="InterPro" id="IPR051048">
    <property type="entry name" value="Peptidase_S8/S53_subtilisin"/>
</dbReference>
<dbReference type="RefSeq" id="WP_344386256.1">
    <property type="nucleotide sequence ID" value="NZ_BAAATA010000067.1"/>
</dbReference>
<keyword evidence="7" id="KW-0812">Transmembrane</keyword>
<protein>
    <recommendedName>
        <fullName evidence="9">Peptidase S8/S53 domain-containing protein</fullName>
    </recommendedName>
</protein>
<keyword evidence="3 5" id="KW-0378">Hydrolase</keyword>
<dbReference type="PROSITE" id="PS51892">
    <property type="entry name" value="SUBTILASE"/>
    <property type="match status" value="1"/>
</dbReference>
<name>A0ABN3N1E4_9ACTN</name>
<keyword evidence="8" id="KW-0732">Signal</keyword>
<comment type="caution">
    <text evidence="10">The sequence shown here is derived from an EMBL/GenBank/DDBJ whole genome shotgun (WGS) entry which is preliminary data.</text>
</comment>
<evidence type="ECO:0000313" key="10">
    <source>
        <dbReference type="EMBL" id="GAA2512431.1"/>
    </source>
</evidence>
<dbReference type="InterPro" id="IPR000209">
    <property type="entry name" value="Peptidase_S8/S53_dom"/>
</dbReference>
<dbReference type="InterPro" id="IPR023827">
    <property type="entry name" value="Peptidase_S8_Asp-AS"/>
</dbReference>
<feature type="domain" description="Peptidase S8/S53" evidence="9">
    <location>
        <begin position="53"/>
        <end position="303"/>
    </location>
</feature>